<evidence type="ECO:0000256" key="1">
    <source>
        <dbReference type="SAM" id="MobiDB-lite"/>
    </source>
</evidence>
<evidence type="ECO:0000256" key="2">
    <source>
        <dbReference type="SAM" id="Phobius"/>
    </source>
</evidence>
<feature type="transmembrane region" description="Helical" evidence="2">
    <location>
        <begin position="64"/>
        <end position="85"/>
    </location>
</feature>
<feature type="compositionally biased region" description="Low complexity" evidence="1">
    <location>
        <begin position="164"/>
        <end position="182"/>
    </location>
</feature>
<comment type="caution">
    <text evidence="3">The sequence shown here is derived from an EMBL/GenBank/DDBJ whole genome shotgun (WGS) entry which is preliminary data.</text>
</comment>
<dbReference type="AlphaFoldDB" id="A0A9P3FZE5"/>
<organism evidence="3 4">
    <name type="scientific">Phanerochaete sordida</name>
    <dbReference type="NCBI Taxonomy" id="48140"/>
    <lineage>
        <taxon>Eukaryota</taxon>
        <taxon>Fungi</taxon>
        <taxon>Dikarya</taxon>
        <taxon>Basidiomycota</taxon>
        <taxon>Agaricomycotina</taxon>
        <taxon>Agaricomycetes</taxon>
        <taxon>Polyporales</taxon>
        <taxon>Phanerochaetaceae</taxon>
        <taxon>Phanerochaete</taxon>
    </lineage>
</organism>
<evidence type="ECO:0000313" key="4">
    <source>
        <dbReference type="Proteomes" id="UP000703269"/>
    </source>
</evidence>
<evidence type="ECO:0000313" key="3">
    <source>
        <dbReference type="EMBL" id="GJE86062.1"/>
    </source>
</evidence>
<gene>
    <name evidence="3" type="ORF">PsYK624_021420</name>
</gene>
<keyword evidence="2" id="KW-0812">Transmembrane</keyword>
<protein>
    <submittedName>
        <fullName evidence="3">Uncharacterized protein</fullName>
    </submittedName>
</protein>
<sequence length="182" mass="19545">MPLFARESTQHCPFILPFCESTIGPGPAIMNAATAKESIQYNDPSLRDPNAALDKYAHRIAPEMILGIVFVALLVCFALALWVILDKSVRARLRRVVACGRRKGAGVAHSPEAQPSMSRASTATAAGDLESAVTPMKLAPHRPRVSRMPSPLRQDSSRETKSGQSAQLPLAQLPSAPLLPSL</sequence>
<feature type="region of interest" description="Disordered" evidence="1">
    <location>
        <begin position="104"/>
        <end position="182"/>
    </location>
</feature>
<name>A0A9P3FZE5_9APHY</name>
<keyword evidence="2" id="KW-0472">Membrane</keyword>
<proteinExistence type="predicted"/>
<dbReference type="EMBL" id="BPQB01000003">
    <property type="protein sequence ID" value="GJE86062.1"/>
    <property type="molecule type" value="Genomic_DNA"/>
</dbReference>
<feature type="compositionally biased region" description="Polar residues" evidence="1">
    <location>
        <begin position="113"/>
        <end position="124"/>
    </location>
</feature>
<reference evidence="3 4" key="1">
    <citation type="submission" date="2021-08" db="EMBL/GenBank/DDBJ databases">
        <title>Draft Genome Sequence of Phanerochaete sordida strain YK-624.</title>
        <authorList>
            <person name="Mori T."/>
            <person name="Dohra H."/>
            <person name="Suzuki T."/>
            <person name="Kawagishi H."/>
            <person name="Hirai H."/>
        </authorList>
    </citation>
    <scope>NUCLEOTIDE SEQUENCE [LARGE SCALE GENOMIC DNA]</scope>
    <source>
        <strain evidence="3 4">YK-624</strain>
    </source>
</reference>
<keyword evidence="4" id="KW-1185">Reference proteome</keyword>
<keyword evidence="2" id="KW-1133">Transmembrane helix</keyword>
<accession>A0A9P3FZE5</accession>
<dbReference type="OrthoDB" id="2801787at2759"/>
<dbReference type="Proteomes" id="UP000703269">
    <property type="component" value="Unassembled WGS sequence"/>
</dbReference>